<accession>A0A438D7F5</accession>
<comment type="caution">
    <text evidence="3">The sequence shown here is derived from an EMBL/GenBank/DDBJ whole genome shotgun (WGS) entry which is preliminary data.</text>
</comment>
<evidence type="ECO:0000313" key="4">
    <source>
        <dbReference type="Proteomes" id="UP000288805"/>
    </source>
</evidence>
<reference evidence="3 4" key="1">
    <citation type="journal article" date="2018" name="PLoS Genet.">
        <title>Population sequencing reveals clonal diversity and ancestral inbreeding in the grapevine cultivar Chardonnay.</title>
        <authorList>
            <person name="Roach M.J."/>
            <person name="Johnson D.L."/>
            <person name="Bohlmann J."/>
            <person name="van Vuuren H.J."/>
            <person name="Jones S.J."/>
            <person name="Pretorius I.S."/>
            <person name="Schmidt S.A."/>
            <person name="Borneman A.R."/>
        </authorList>
    </citation>
    <scope>NUCLEOTIDE SEQUENCE [LARGE SCALE GENOMIC DNA]</scope>
    <source>
        <strain evidence="4">cv. Chardonnay</strain>
        <tissue evidence="3">Leaf</tissue>
    </source>
</reference>
<dbReference type="AlphaFoldDB" id="A0A438D7F5"/>
<dbReference type="PROSITE" id="PS51375">
    <property type="entry name" value="PPR"/>
    <property type="match status" value="1"/>
</dbReference>
<feature type="repeat" description="PPR" evidence="2">
    <location>
        <begin position="39"/>
        <end position="74"/>
    </location>
</feature>
<dbReference type="OrthoDB" id="185373at2759"/>
<dbReference type="NCBIfam" id="TIGR00756">
    <property type="entry name" value="PPR"/>
    <property type="match status" value="1"/>
</dbReference>
<dbReference type="InterPro" id="IPR002885">
    <property type="entry name" value="PPR_rpt"/>
</dbReference>
<organism evidence="3 4">
    <name type="scientific">Vitis vinifera</name>
    <name type="common">Grape</name>
    <dbReference type="NCBI Taxonomy" id="29760"/>
    <lineage>
        <taxon>Eukaryota</taxon>
        <taxon>Viridiplantae</taxon>
        <taxon>Streptophyta</taxon>
        <taxon>Embryophyta</taxon>
        <taxon>Tracheophyta</taxon>
        <taxon>Spermatophyta</taxon>
        <taxon>Magnoliopsida</taxon>
        <taxon>eudicotyledons</taxon>
        <taxon>Gunneridae</taxon>
        <taxon>Pentapetalae</taxon>
        <taxon>rosids</taxon>
        <taxon>Vitales</taxon>
        <taxon>Vitaceae</taxon>
        <taxon>Viteae</taxon>
        <taxon>Vitis</taxon>
    </lineage>
</organism>
<dbReference type="InterPro" id="IPR046960">
    <property type="entry name" value="PPR_At4g14850-like_plant"/>
</dbReference>
<dbReference type="GO" id="GO:0003723">
    <property type="term" value="F:RNA binding"/>
    <property type="evidence" value="ECO:0007669"/>
    <property type="project" value="InterPro"/>
</dbReference>
<dbReference type="Gene3D" id="1.25.40.10">
    <property type="entry name" value="Tetratricopeptide repeat domain"/>
    <property type="match status" value="1"/>
</dbReference>
<evidence type="ECO:0000313" key="3">
    <source>
        <dbReference type="EMBL" id="RVW31384.1"/>
    </source>
</evidence>
<proteinExistence type="predicted"/>
<evidence type="ECO:0000256" key="2">
    <source>
        <dbReference type="PROSITE-ProRule" id="PRU00708"/>
    </source>
</evidence>
<dbReference type="Pfam" id="PF01535">
    <property type="entry name" value="PPR"/>
    <property type="match status" value="1"/>
</dbReference>
<dbReference type="InterPro" id="IPR011990">
    <property type="entry name" value="TPR-like_helical_dom_sf"/>
</dbReference>
<dbReference type="Proteomes" id="UP000288805">
    <property type="component" value="Unassembled WGS sequence"/>
</dbReference>
<evidence type="ECO:0000256" key="1">
    <source>
        <dbReference type="ARBA" id="ARBA00022737"/>
    </source>
</evidence>
<name>A0A438D7F5_VITVI</name>
<gene>
    <name evidence="3" type="primary">PCMP-E79_1</name>
    <name evidence="3" type="ORF">CK203_090131</name>
</gene>
<dbReference type="PANTHER" id="PTHR47926">
    <property type="entry name" value="PENTATRICOPEPTIDE REPEAT-CONTAINING PROTEIN"/>
    <property type="match status" value="1"/>
</dbReference>
<dbReference type="PANTHER" id="PTHR47926:SF437">
    <property type="entry name" value="PENTACOTRIPEPTIDE-REPEAT REGION OF PRORP DOMAIN-CONTAINING PROTEIN"/>
    <property type="match status" value="1"/>
</dbReference>
<sequence>MLPGVEPDKFCLNTTLKGCAHLGALGARKRSSRGMPKRNVFSWSAMIGGFALHGHVRKAMQCLERMQVEDGLRPDGVVLLEVTMACAHAGLQEEGQAGRLEEAPKLIRRMPMKPLAPVWGALLSGCQTHNNIDVAELAARELLMTGNGDGTEEDGAHVQLSNVYLAA</sequence>
<protein>
    <submittedName>
        <fullName evidence="3">Putative pentatricopeptide repeat-containing protein</fullName>
    </submittedName>
</protein>
<dbReference type="EMBL" id="QGNW01001755">
    <property type="protein sequence ID" value="RVW31384.1"/>
    <property type="molecule type" value="Genomic_DNA"/>
</dbReference>
<keyword evidence="1" id="KW-0677">Repeat</keyword>
<dbReference type="GO" id="GO:0009451">
    <property type="term" value="P:RNA modification"/>
    <property type="evidence" value="ECO:0007669"/>
    <property type="project" value="InterPro"/>
</dbReference>